<protein>
    <submittedName>
        <fullName evidence="5">Biotin-dependent carboxylase domain protein</fullName>
    </submittedName>
</protein>
<dbReference type="AlphaFoldDB" id="A0A0E1W042"/>
<dbReference type="Proteomes" id="UP000001812">
    <property type="component" value="Chromosome II"/>
</dbReference>
<dbReference type="GeneID" id="93062285"/>
<organism evidence="5">
    <name type="scientific">Burkholderia pseudomallei 1710a</name>
    <dbReference type="NCBI Taxonomy" id="320371"/>
    <lineage>
        <taxon>Bacteria</taxon>
        <taxon>Pseudomonadati</taxon>
        <taxon>Pseudomonadota</taxon>
        <taxon>Betaproteobacteria</taxon>
        <taxon>Burkholderiales</taxon>
        <taxon>Burkholderiaceae</taxon>
        <taxon>Burkholderia</taxon>
        <taxon>pseudomallei group</taxon>
    </lineage>
</organism>
<feature type="domain" description="Carboxyltransferase" evidence="4">
    <location>
        <begin position="30"/>
        <end position="322"/>
    </location>
</feature>
<dbReference type="PANTHER" id="PTHR43309">
    <property type="entry name" value="5-OXOPROLINASE SUBUNIT C"/>
    <property type="match status" value="1"/>
</dbReference>
<dbReference type="RefSeq" id="WP_004529744.1">
    <property type="nucleotide sequence ID" value="NZ_CM000833.1"/>
</dbReference>
<keyword evidence="2" id="KW-0378">Hydrolase</keyword>
<dbReference type="EMBL" id="CM000833">
    <property type="protein sequence ID" value="EET03007.1"/>
    <property type="molecule type" value="Genomic_DNA"/>
</dbReference>
<evidence type="ECO:0000256" key="3">
    <source>
        <dbReference type="ARBA" id="ARBA00022840"/>
    </source>
</evidence>
<dbReference type="InterPro" id="IPR052708">
    <property type="entry name" value="PxpC"/>
</dbReference>
<evidence type="ECO:0000256" key="1">
    <source>
        <dbReference type="ARBA" id="ARBA00022741"/>
    </source>
</evidence>
<dbReference type="GO" id="GO:0005524">
    <property type="term" value="F:ATP binding"/>
    <property type="evidence" value="ECO:0007669"/>
    <property type="project" value="UniProtKB-KW"/>
</dbReference>
<dbReference type="HOGENOM" id="CLU_028967_0_0_4"/>
<accession>A0A0E1W042</accession>
<dbReference type="PANTHER" id="PTHR43309:SF3">
    <property type="entry name" value="5-OXOPROLINASE SUBUNIT C"/>
    <property type="match status" value="1"/>
</dbReference>
<dbReference type="Gene3D" id="2.40.100.10">
    <property type="entry name" value="Cyclophilin-like"/>
    <property type="match status" value="1"/>
</dbReference>
<dbReference type="NCBIfam" id="TIGR00724">
    <property type="entry name" value="urea_amlyse_rel"/>
    <property type="match status" value="1"/>
</dbReference>
<dbReference type="SUPFAM" id="SSF50891">
    <property type="entry name" value="Cyclophilin-like"/>
    <property type="match status" value="1"/>
</dbReference>
<dbReference type="InterPro" id="IPR003778">
    <property type="entry name" value="CT_A_B"/>
</dbReference>
<name>A0A0E1W042_BURPE</name>
<sequence length="334" mass="35697">MPTDTLNAIEVVKPGLATSVQDAGRHGYYHVGIPPSGALDQFSLRAANLLVGNDEDAAVLECTLLGPQLLFRRDALIAVTGAEMAPRIDGAAQPCNVALRIRAGGTLTFDYVKQGARAYLAVAGGIDVPVVLGSRSTYTLGAIGGHEGRRLQKGDALPIGAAKRAAREGATLPDAMRTPLAREAELRVLPGLYHHRLTDESARTFFEDTWVVAPEADRIGYRYRQGRALRFREREQPFGAGADPSNIVDACYPIGSIQVPAGVEPIILHRDAVSGGGYATIGTVISADLDLIGQMQPNHQARFVAVTMADALAARRDAQRRLARLRDALWPHGG</sequence>
<evidence type="ECO:0000313" key="5">
    <source>
        <dbReference type="EMBL" id="EET03007.1"/>
    </source>
</evidence>
<evidence type="ECO:0000256" key="2">
    <source>
        <dbReference type="ARBA" id="ARBA00022801"/>
    </source>
</evidence>
<proteinExistence type="predicted"/>
<dbReference type="InterPro" id="IPR029000">
    <property type="entry name" value="Cyclophilin-like_dom_sf"/>
</dbReference>
<gene>
    <name evidence="5" type="ORF">BURPS1710A_A2762</name>
</gene>
<dbReference type="GO" id="GO:0016787">
    <property type="term" value="F:hydrolase activity"/>
    <property type="evidence" value="ECO:0007669"/>
    <property type="project" value="UniProtKB-KW"/>
</dbReference>
<evidence type="ECO:0000259" key="4">
    <source>
        <dbReference type="SMART" id="SM00797"/>
    </source>
</evidence>
<keyword evidence="3" id="KW-0067">ATP-binding</keyword>
<dbReference type="Pfam" id="PF02626">
    <property type="entry name" value="CT_A_B"/>
    <property type="match status" value="1"/>
</dbReference>
<keyword evidence="1" id="KW-0547">Nucleotide-binding</keyword>
<reference evidence="5" key="1">
    <citation type="submission" date="2009-05" db="EMBL/GenBank/DDBJ databases">
        <authorList>
            <person name="Harkins D.M."/>
            <person name="DeShazer D."/>
            <person name="Woods D.E."/>
            <person name="Brinkac L.M."/>
            <person name="Brown K.A."/>
            <person name="Hung G.C."/>
            <person name="Tuanyok A."/>
            <person name="Zhang B."/>
            <person name="Nierman W.C."/>
        </authorList>
    </citation>
    <scope>NUCLEOTIDE SEQUENCE [LARGE SCALE GENOMIC DNA]</scope>
    <source>
        <strain evidence="5">1710a</strain>
    </source>
</reference>
<dbReference type="SMART" id="SM00797">
    <property type="entry name" value="AHS2"/>
    <property type="match status" value="1"/>
</dbReference>